<dbReference type="Proteomes" id="UP000187203">
    <property type="component" value="Unassembled WGS sequence"/>
</dbReference>
<evidence type="ECO:0000313" key="3">
    <source>
        <dbReference type="Proteomes" id="UP000187203"/>
    </source>
</evidence>
<feature type="region of interest" description="Disordered" evidence="1">
    <location>
        <begin position="1"/>
        <end position="61"/>
    </location>
</feature>
<feature type="compositionally biased region" description="Pro residues" evidence="1">
    <location>
        <begin position="1"/>
        <end position="13"/>
    </location>
</feature>
<evidence type="ECO:0000256" key="1">
    <source>
        <dbReference type="SAM" id="MobiDB-lite"/>
    </source>
</evidence>
<protein>
    <submittedName>
        <fullName evidence="2">Spermatogenesis-associated protein 31D1-like protein</fullName>
    </submittedName>
</protein>
<dbReference type="AlphaFoldDB" id="A0A1R3HZV3"/>
<dbReference type="EMBL" id="AWUE01019136">
    <property type="protein sequence ID" value="OMO75863.1"/>
    <property type="molecule type" value="Genomic_DNA"/>
</dbReference>
<proteinExistence type="predicted"/>
<keyword evidence="3" id="KW-1185">Reference proteome</keyword>
<accession>A0A1R3HZV3</accession>
<gene>
    <name evidence="2" type="ORF">COLO4_25818</name>
</gene>
<comment type="caution">
    <text evidence="2">The sequence shown here is derived from an EMBL/GenBank/DDBJ whole genome shotgun (WGS) entry which is preliminary data.</text>
</comment>
<feature type="compositionally biased region" description="Basic and acidic residues" evidence="1">
    <location>
        <begin position="15"/>
        <end position="29"/>
    </location>
</feature>
<organism evidence="2 3">
    <name type="scientific">Corchorus olitorius</name>
    <dbReference type="NCBI Taxonomy" id="93759"/>
    <lineage>
        <taxon>Eukaryota</taxon>
        <taxon>Viridiplantae</taxon>
        <taxon>Streptophyta</taxon>
        <taxon>Embryophyta</taxon>
        <taxon>Tracheophyta</taxon>
        <taxon>Spermatophyta</taxon>
        <taxon>Magnoliopsida</taxon>
        <taxon>eudicotyledons</taxon>
        <taxon>Gunneridae</taxon>
        <taxon>Pentapetalae</taxon>
        <taxon>rosids</taxon>
        <taxon>malvids</taxon>
        <taxon>Malvales</taxon>
        <taxon>Malvaceae</taxon>
        <taxon>Grewioideae</taxon>
        <taxon>Apeibeae</taxon>
        <taxon>Corchorus</taxon>
    </lineage>
</organism>
<sequence length="61" mass="6948">MAMGHRPPPPPPARRNQEREEGERKRTWKEGNPTRQESKMETGEAGIISIIIGKPSRHPHV</sequence>
<evidence type="ECO:0000313" key="2">
    <source>
        <dbReference type="EMBL" id="OMO75863.1"/>
    </source>
</evidence>
<name>A0A1R3HZV3_9ROSI</name>
<reference evidence="3" key="1">
    <citation type="submission" date="2013-09" db="EMBL/GenBank/DDBJ databases">
        <title>Corchorus olitorius genome sequencing.</title>
        <authorList>
            <person name="Alam M."/>
            <person name="Haque M.S."/>
            <person name="Islam M.S."/>
            <person name="Emdad E.M."/>
            <person name="Islam M.M."/>
            <person name="Ahmed B."/>
            <person name="Halim A."/>
            <person name="Hossen Q.M.M."/>
            <person name="Hossain M.Z."/>
            <person name="Ahmed R."/>
            <person name="Khan M.M."/>
            <person name="Islam R."/>
            <person name="Rashid M.M."/>
            <person name="Khan S.A."/>
            <person name="Rahman M.S."/>
            <person name="Alam M."/>
            <person name="Yahiya A.S."/>
            <person name="Khan M.S."/>
            <person name="Azam M.S."/>
            <person name="Haque T."/>
            <person name="Lashkar M.Z.H."/>
            <person name="Akhand A.I."/>
            <person name="Morshed G."/>
            <person name="Roy S."/>
            <person name="Uddin K.S."/>
            <person name="Rabeya T."/>
            <person name="Hossain A.S."/>
            <person name="Chowdhury A."/>
            <person name="Snigdha A.R."/>
            <person name="Mortoza M.S."/>
            <person name="Matin S.A."/>
            <person name="Hoque S.M.E."/>
            <person name="Islam M.K."/>
            <person name="Roy D.K."/>
            <person name="Haider R."/>
            <person name="Moosa M.M."/>
            <person name="Elias S.M."/>
            <person name="Hasan A.M."/>
            <person name="Jahan S."/>
            <person name="Shafiuddin M."/>
            <person name="Mahmood N."/>
            <person name="Shommy N.S."/>
        </authorList>
    </citation>
    <scope>NUCLEOTIDE SEQUENCE [LARGE SCALE GENOMIC DNA]</scope>
    <source>
        <strain evidence="3">cv. O-4</strain>
    </source>
</reference>